<dbReference type="AlphaFoldDB" id="A0A1H0W0S4"/>
<feature type="transmembrane region" description="Helical" evidence="1">
    <location>
        <begin position="44"/>
        <end position="64"/>
    </location>
</feature>
<keyword evidence="4" id="KW-1185">Reference proteome</keyword>
<protein>
    <submittedName>
        <fullName evidence="2">DUF4179 domain-containing protein</fullName>
    </submittedName>
</protein>
<dbReference type="STRING" id="94869.SAMN04488529_1242"/>
<evidence type="ECO:0000313" key="3">
    <source>
        <dbReference type="EMBL" id="SDP83986.1"/>
    </source>
</evidence>
<evidence type="ECO:0000313" key="2">
    <source>
        <dbReference type="EMBL" id="MBB6714906.1"/>
    </source>
</evidence>
<organism evidence="3 4">
    <name type="scientific">Clostridium gasigenes</name>
    <dbReference type="NCBI Taxonomy" id="94869"/>
    <lineage>
        <taxon>Bacteria</taxon>
        <taxon>Bacillati</taxon>
        <taxon>Bacillota</taxon>
        <taxon>Clostridia</taxon>
        <taxon>Eubacteriales</taxon>
        <taxon>Clostridiaceae</taxon>
        <taxon>Clostridium</taxon>
    </lineage>
</organism>
<dbReference type="Proteomes" id="UP000585258">
    <property type="component" value="Unassembled WGS sequence"/>
</dbReference>
<keyword evidence="1" id="KW-0472">Membrane</keyword>
<sequence>MDEKKLEEALNNERNSEIDEDFHSFFEDTVNSLPDKKKFKKRKFAKIAVAGLVAIVISSGATTYGSEILKNIFGVKEVLNDKNTADLYTKYTKDDAINIEIGEYNVTVNNIGYDGSFIVYAYSVERKDGGELEGNGFMGITVGLDIKQSIPKEIKGGYSGSDVDTKIEDNRFSTVVWNDVGKLKLPDIIKGELVVTNHNSSIKKEEKVKIEFAKSKDAIVNTVILDKEIKVDEGSIYLDKIVFSPFAATFHSENRGEFGNHNREEKDPYYYAIFDETGKQIWMGNTSKDWSYDPDTVTKITKTILPQEYIGHSKFIVKVYDSRTSKEIENSAVTIEVPEVK</sequence>
<name>A0A1H0W0S4_9CLOT</name>
<proteinExistence type="predicted"/>
<evidence type="ECO:0000256" key="1">
    <source>
        <dbReference type="SAM" id="Phobius"/>
    </source>
</evidence>
<evidence type="ECO:0000313" key="5">
    <source>
        <dbReference type="Proteomes" id="UP000585258"/>
    </source>
</evidence>
<dbReference type="Gene3D" id="2.60.40.1630">
    <property type="entry name" value="bacillus anthracis domain"/>
    <property type="match status" value="1"/>
</dbReference>
<accession>A0A1H0W0S4</accession>
<evidence type="ECO:0000313" key="4">
    <source>
        <dbReference type="Proteomes" id="UP000198597"/>
    </source>
</evidence>
<gene>
    <name evidence="2" type="ORF">H7E68_09220</name>
    <name evidence="3" type="ORF">SAMN04488529_1242</name>
</gene>
<reference evidence="3 4" key="1">
    <citation type="submission" date="2016-10" db="EMBL/GenBank/DDBJ databases">
        <authorList>
            <person name="de Groot N.N."/>
        </authorList>
    </citation>
    <scope>NUCLEOTIDE SEQUENCE [LARGE SCALE GENOMIC DNA]</scope>
    <source>
        <strain evidence="3 4">DSM 12272</strain>
    </source>
</reference>
<reference evidence="2 5" key="2">
    <citation type="submission" date="2020-08" db="EMBL/GenBank/DDBJ databases">
        <title>Clostridia isolated from Swiss meat.</title>
        <authorList>
            <person name="Wambui J."/>
            <person name="Stevens M.J.A."/>
            <person name="Stephan R."/>
        </authorList>
    </citation>
    <scope>NUCLEOTIDE SEQUENCE [LARGE SCALE GENOMIC DNA]</scope>
    <source>
        <strain evidence="2 5">CM001</strain>
    </source>
</reference>
<dbReference type="OrthoDB" id="2064324at2"/>
<keyword evidence="1" id="KW-1133">Transmembrane helix</keyword>
<dbReference type="EMBL" id="FNJM01000024">
    <property type="protein sequence ID" value="SDP83986.1"/>
    <property type="molecule type" value="Genomic_DNA"/>
</dbReference>
<dbReference type="RefSeq" id="WP_089973553.1">
    <property type="nucleotide sequence ID" value="NZ_FNJM01000024.1"/>
</dbReference>
<dbReference type="Proteomes" id="UP000198597">
    <property type="component" value="Unassembled WGS sequence"/>
</dbReference>
<dbReference type="EMBL" id="JACKWY010000004">
    <property type="protein sequence ID" value="MBB6714906.1"/>
    <property type="molecule type" value="Genomic_DNA"/>
</dbReference>
<keyword evidence="1" id="KW-0812">Transmembrane</keyword>